<dbReference type="InterPro" id="IPR050802">
    <property type="entry name" value="EF-GSTs"/>
</dbReference>
<name>A0ABP9WT04_9GAMM</name>
<keyword evidence="4" id="KW-1185">Reference proteome</keyword>
<dbReference type="InterPro" id="IPR004046">
    <property type="entry name" value="GST_C"/>
</dbReference>
<dbReference type="InterPro" id="IPR040079">
    <property type="entry name" value="Glutathione_S-Trfase"/>
</dbReference>
<dbReference type="Gene3D" id="3.40.30.10">
    <property type="entry name" value="Glutaredoxin"/>
    <property type="match status" value="1"/>
</dbReference>
<dbReference type="Proteomes" id="UP001408594">
    <property type="component" value="Unassembled WGS sequence"/>
</dbReference>
<protein>
    <submittedName>
        <fullName evidence="3">Disulfide-bond oxidoreductase YfcG</fullName>
    </submittedName>
</protein>
<organism evidence="3 4">
    <name type="scientific">Microbulbifer aestuariivivens</name>
    <dbReference type="NCBI Taxonomy" id="1908308"/>
    <lineage>
        <taxon>Bacteria</taxon>
        <taxon>Pseudomonadati</taxon>
        <taxon>Pseudomonadota</taxon>
        <taxon>Gammaproteobacteria</taxon>
        <taxon>Cellvibrionales</taxon>
        <taxon>Microbulbiferaceae</taxon>
        <taxon>Microbulbifer</taxon>
    </lineage>
</organism>
<feature type="domain" description="GST N-terminal" evidence="1">
    <location>
        <begin position="1"/>
        <end position="81"/>
    </location>
</feature>
<dbReference type="CDD" id="cd03051">
    <property type="entry name" value="GST_N_GTT2_like"/>
    <property type="match status" value="1"/>
</dbReference>
<comment type="caution">
    <text evidence="3">The sequence shown here is derived from an EMBL/GenBank/DDBJ whole genome shotgun (WGS) entry which is preliminary data.</text>
</comment>
<dbReference type="Gene3D" id="1.20.1050.10">
    <property type="match status" value="1"/>
</dbReference>
<dbReference type="SFLD" id="SFLDS00019">
    <property type="entry name" value="Glutathione_Transferase_(cytos"/>
    <property type="match status" value="1"/>
</dbReference>
<dbReference type="PANTHER" id="PTHR43986">
    <property type="entry name" value="ELONGATION FACTOR 1-GAMMA"/>
    <property type="match status" value="1"/>
</dbReference>
<evidence type="ECO:0000313" key="3">
    <source>
        <dbReference type="EMBL" id="GAA5525398.1"/>
    </source>
</evidence>
<evidence type="ECO:0000259" key="2">
    <source>
        <dbReference type="PROSITE" id="PS50405"/>
    </source>
</evidence>
<dbReference type="InterPro" id="IPR004045">
    <property type="entry name" value="Glutathione_S-Trfase_N"/>
</dbReference>
<accession>A0ABP9WT04</accession>
<dbReference type="InterPro" id="IPR034345">
    <property type="entry name" value="Gtt2-like_N"/>
</dbReference>
<dbReference type="SUPFAM" id="SSF52833">
    <property type="entry name" value="Thioredoxin-like"/>
    <property type="match status" value="1"/>
</dbReference>
<evidence type="ECO:0000313" key="4">
    <source>
        <dbReference type="Proteomes" id="UP001408594"/>
    </source>
</evidence>
<gene>
    <name evidence="3" type="primary">yfcG</name>
    <name evidence="3" type="ORF">Maes01_01967</name>
</gene>
<dbReference type="SUPFAM" id="SSF47616">
    <property type="entry name" value="GST C-terminal domain-like"/>
    <property type="match status" value="1"/>
</dbReference>
<dbReference type="EMBL" id="BAABRT010000014">
    <property type="protein sequence ID" value="GAA5525398.1"/>
    <property type="molecule type" value="Genomic_DNA"/>
</dbReference>
<feature type="domain" description="GST C-terminal" evidence="2">
    <location>
        <begin position="86"/>
        <end position="203"/>
    </location>
</feature>
<dbReference type="InterPro" id="IPR036249">
    <property type="entry name" value="Thioredoxin-like_sf"/>
</dbReference>
<dbReference type="InterPro" id="IPR010987">
    <property type="entry name" value="Glutathione-S-Trfase_C-like"/>
</dbReference>
<dbReference type="PROSITE" id="PS50404">
    <property type="entry name" value="GST_NTER"/>
    <property type="match status" value="1"/>
</dbReference>
<dbReference type="RefSeq" id="WP_345551056.1">
    <property type="nucleotide sequence ID" value="NZ_BAABRT010000014.1"/>
</dbReference>
<dbReference type="PROSITE" id="PS51354">
    <property type="entry name" value="GLUTAREDOXIN_2"/>
    <property type="match status" value="1"/>
</dbReference>
<dbReference type="InterPro" id="IPR036282">
    <property type="entry name" value="Glutathione-S-Trfase_C_sf"/>
</dbReference>
<dbReference type="PANTHER" id="PTHR43986:SF1">
    <property type="entry name" value="ELONGATION FACTOR 1-GAMMA"/>
    <property type="match status" value="1"/>
</dbReference>
<evidence type="ECO:0000259" key="1">
    <source>
        <dbReference type="PROSITE" id="PS50404"/>
    </source>
</evidence>
<proteinExistence type="predicted"/>
<dbReference type="Pfam" id="PF00043">
    <property type="entry name" value="GST_C"/>
    <property type="match status" value="1"/>
</dbReference>
<dbReference type="Pfam" id="PF13417">
    <property type="entry name" value="GST_N_3"/>
    <property type="match status" value="1"/>
</dbReference>
<sequence>MKIYEFAQAPNCRRVRMFLAEKGIDMDYVQVDIGKGENLSEEFRRRDPNAKVPVLELDDGTCIAESVAIKRYFEELNPEPALFGRDPLEKALVEMWVRRGDLNLMLNVGMCFQHTTGFFADRMTIFSDFGEESGKKALEFFSVLDQHLRENQYLVGDYFSVADIGMFCALDFGKTVKLRPDAERHPNLRRWRDAISARPSAAA</sequence>
<dbReference type="PROSITE" id="PS50405">
    <property type="entry name" value="GST_CTER"/>
    <property type="match status" value="1"/>
</dbReference>
<reference evidence="3 4" key="1">
    <citation type="submission" date="2024-02" db="EMBL/GenBank/DDBJ databases">
        <title>Microbulbifer aestuariivivens NBRC 112533.</title>
        <authorList>
            <person name="Ichikawa N."/>
            <person name="Katano-Makiyama Y."/>
            <person name="Hidaka K."/>
        </authorList>
    </citation>
    <scope>NUCLEOTIDE SEQUENCE [LARGE SCALE GENOMIC DNA]</scope>
    <source>
        <strain evidence="3 4">NBRC 112533</strain>
    </source>
</reference>
<dbReference type="SFLD" id="SFLDG00358">
    <property type="entry name" value="Main_(cytGST)"/>
    <property type="match status" value="1"/>
</dbReference>